<name>A0A9P5XXJ6_9AGAR</name>
<dbReference type="Gene3D" id="3.30.160.60">
    <property type="entry name" value="Classic Zinc Finger"/>
    <property type="match status" value="1"/>
</dbReference>
<evidence type="ECO:0000313" key="1">
    <source>
        <dbReference type="EMBL" id="KAF9458625.1"/>
    </source>
</evidence>
<gene>
    <name evidence="1" type="ORF">BDZ94DRAFT_82639</name>
</gene>
<organism evidence="1 2">
    <name type="scientific">Collybia nuda</name>
    <dbReference type="NCBI Taxonomy" id="64659"/>
    <lineage>
        <taxon>Eukaryota</taxon>
        <taxon>Fungi</taxon>
        <taxon>Dikarya</taxon>
        <taxon>Basidiomycota</taxon>
        <taxon>Agaricomycotina</taxon>
        <taxon>Agaricomycetes</taxon>
        <taxon>Agaricomycetidae</taxon>
        <taxon>Agaricales</taxon>
        <taxon>Tricholomatineae</taxon>
        <taxon>Clitocybaceae</taxon>
        <taxon>Collybia</taxon>
    </lineage>
</organism>
<dbReference type="OrthoDB" id="7755329at2759"/>
<dbReference type="Proteomes" id="UP000807353">
    <property type="component" value="Unassembled WGS sequence"/>
</dbReference>
<accession>A0A9P5XXJ6</accession>
<dbReference type="SUPFAM" id="SSF57667">
    <property type="entry name" value="beta-beta-alpha zinc fingers"/>
    <property type="match status" value="1"/>
</dbReference>
<keyword evidence="2" id="KW-1185">Reference proteome</keyword>
<evidence type="ECO:0000313" key="2">
    <source>
        <dbReference type="Proteomes" id="UP000807353"/>
    </source>
</evidence>
<protein>
    <submittedName>
        <fullName evidence="1">Uncharacterized protein</fullName>
    </submittedName>
</protein>
<sequence>MHYAQTMDIPNDRVPKRSFESMVVSDSPLTIAGPSKPPKRQQVHQFISVPPATHSPLPLTFSTHQNVLSVERPATEQPMFLSTPTVTTPWFEPSSSTQTSNSSKAAVANKSSRKAKKLEYLAEYKRFLGSTYVCKWDKCRFTQSVNPNCEDRGPFERSIFDHFKTHIPRKKEFVCRWFEDGSMCGEVLRDTRGLIRHVYSIHQESKGKCDHCQMPFSRLEQLNQHMWDKCPALLKLQT</sequence>
<reference evidence="1" key="1">
    <citation type="submission" date="2020-11" db="EMBL/GenBank/DDBJ databases">
        <authorList>
            <consortium name="DOE Joint Genome Institute"/>
            <person name="Ahrendt S."/>
            <person name="Riley R."/>
            <person name="Andreopoulos W."/>
            <person name="Labutti K."/>
            <person name="Pangilinan J."/>
            <person name="Ruiz-Duenas F.J."/>
            <person name="Barrasa J.M."/>
            <person name="Sanchez-Garcia M."/>
            <person name="Camarero S."/>
            <person name="Miyauchi S."/>
            <person name="Serrano A."/>
            <person name="Linde D."/>
            <person name="Babiker R."/>
            <person name="Drula E."/>
            <person name="Ayuso-Fernandez I."/>
            <person name="Pacheco R."/>
            <person name="Padilla G."/>
            <person name="Ferreira P."/>
            <person name="Barriuso J."/>
            <person name="Kellner H."/>
            <person name="Castanera R."/>
            <person name="Alfaro M."/>
            <person name="Ramirez L."/>
            <person name="Pisabarro A.G."/>
            <person name="Kuo A."/>
            <person name="Tritt A."/>
            <person name="Lipzen A."/>
            <person name="He G."/>
            <person name="Yan M."/>
            <person name="Ng V."/>
            <person name="Cullen D."/>
            <person name="Martin F."/>
            <person name="Rosso M.-N."/>
            <person name="Henrissat B."/>
            <person name="Hibbett D."/>
            <person name="Martinez A.T."/>
            <person name="Grigoriev I.V."/>
        </authorList>
    </citation>
    <scope>NUCLEOTIDE SEQUENCE</scope>
    <source>
        <strain evidence="1">CBS 247.69</strain>
    </source>
</reference>
<dbReference type="AlphaFoldDB" id="A0A9P5XXJ6"/>
<dbReference type="InterPro" id="IPR036236">
    <property type="entry name" value="Znf_C2H2_sf"/>
</dbReference>
<proteinExistence type="predicted"/>
<comment type="caution">
    <text evidence="1">The sequence shown here is derived from an EMBL/GenBank/DDBJ whole genome shotgun (WGS) entry which is preliminary data.</text>
</comment>
<dbReference type="EMBL" id="MU150335">
    <property type="protein sequence ID" value="KAF9458625.1"/>
    <property type="molecule type" value="Genomic_DNA"/>
</dbReference>